<dbReference type="PANTHER" id="PTHR39596:SF3">
    <property type="entry name" value="HETEROKARYON INCOMPATIBILITY DOMAIN-CONTAINING PROTEIN"/>
    <property type="match status" value="1"/>
</dbReference>
<dbReference type="Proteomes" id="UP000654913">
    <property type="component" value="Chromosome 3"/>
</dbReference>
<dbReference type="RefSeq" id="XP_041555748.1">
    <property type="nucleotide sequence ID" value="XM_041703021.1"/>
</dbReference>
<evidence type="ECO:0000259" key="1">
    <source>
        <dbReference type="Pfam" id="PF06985"/>
    </source>
</evidence>
<evidence type="ECO:0000313" key="2">
    <source>
        <dbReference type="EMBL" id="BCS23554.1"/>
    </source>
</evidence>
<dbReference type="KEGG" id="apuu:APUU_31779A"/>
<reference evidence="2" key="1">
    <citation type="submission" date="2021-01" db="EMBL/GenBank/DDBJ databases">
        <authorList>
            <consortium name="Aspergillus puulaauensis MK2 genome sequencing consortium"/>
            <person name="Kazuki M."/>
            <person name="Futagami T."/>
        </authorList>
    </citation>
    <scope>NUCLEOTIDE SEQUENCE</scope>
    <source>
        <strain evidence="2">MK2</strain>
    </source>
</reference>
<organism evidence="2 3">
    <name type="scientific">Aspergillus puulaauensis</name>
    <dbReference type="NCBI Taxonomy" id="1220207"/>
    <lineage>
        <taxon>Eukaryota</taxon>
        <taxon>Fungi</taxon>
        <taxon>Dikarya</taxon>
        <taxon>Ascomycota</taxon>
        <taxon>Pezizomycotina</taxon>
        <taxon>Eurotiomycetes</taxon>
        <taxon>Eurotiomycetidae</taxon>
        <taxon>Eurotiales</taxon>
        <taxon>Aspergillaceae</taxon>
        <taxon>Aspergillus</taxon>
    </lineage>
</organism>
<gene>
    <name evidence="2" type="ORF">APUU_31779A</name>
</gene>
<feature type="domain" description="Heterokaryon incompatibility" evidence="1">
    <location>
        <begin position="328"/>
        <end position="407"/>
    </location>
</feature>
<dbReference type="GeneID" id="64973559"/>
<dbReference type="EMBL" id="AP024445">
    <property type="protein sequence ID" value="BCS23554.1"/>
    <property type="molecule type" value="Genomic_DNA"/>
</dbReference>
<dbReference type="AlphaFoldDB" id="A0A7R7XLN9"/>
<dbReference type="OrthoDB" id="2426273at2759"/>
<keyword evidence="3" id="KW-1185">Reference proteome</keyword>
<dbReference type="InterPro" id="IPR010730">
    <property type="entry name" value="HET"/>
</dbReference>
<name>A0A7R7XLN9_9EURO</name>
<dbReference type="PANTHER" id="PTHR39596">
    <property type="match status" value="1"/>
</dbReference>
<dbReference type="Pfam" id="PF06985">
    <property type="entry name" value="HET"/>
    <property type="match status" value="1"/>
</dbReference>
<proteinExistence type="predicted"/>
<protein>
    <recommendedName>
        <fullName evidence="1">Heterokaryon incompatibility domain-containing protein</fullName>
    </recommendedName>
</protein>
<accession>A0A7R7XLN9</accession>
<sequence length="829" mass="94298">MDHLHHLDKAQDIHHPVEFPLVYRREIKYEGGRFFEYAEAVCDCGVSDHGPQHLIYDIANHADMIQSWLFFGILHEFSLTLRVVFRMEDFIQEGRDGQKYITTRNLPRYIWYWAAAEAHADPDEQAALARKKMIDRILHYMRTMANIFTDHGESDQENAMDHPVLIPISILGSTLDHVNSLLFGTAPGIWNVPLALRRLVNRAGWCHGEIEALVLAQFTPPSLYLLATHPKRPDGKDHSRCSRTRCFAYQLDESVYRTAHVTSNCACNYHAQEHIGPRVEEILRSGGIPACVLLSVPGDTQTQGITTDRGESTSLRVKVVDTSSIPTYVAISHVWSDGMGNTKGNTLPLCLWEDLQKRVQRLYPSDCAPVPFWIDTVCVPRERKMRDKAIRGLLRVYQAAEKVLVIDKSVQCLSLSTSSPFELLFRVAISPWTRRLWTFQEACLAKQLYYDFDDMPRDGYELIRLCTEMDAPTKLNANSIVGGVNTVNLSGVIPEHAPFVWLLARALAVDSNSVGRNTLSAFEFFRLGNSGFPSREDATLVDFIGRWGNVDPVFIDLSRPINDMRLLEHGWKTILSLEYQSPIDSRLDSSLSLPVRRCALLFVGLQGRMTSRRDDEAVCLANLMGIDPLPIVQASTPNQRMKALLLALGRIPGHILFNPYPRIQERGWRWAPQSFLNMGRYLNMENTRTARVDELGLVLRSPGIQLRLNDSVPDEADISISIGDRVYHLHLRTVDDEGAIMRYNRWKWFHNTLRLELCLIVGGVPQETFSREGAAIVSLEEETDDGEILFVNYWRYVEIEVGFEGADEDREPLHGEGEWIPGYQKWCIA</sequence>
<evidence type="ECO:0000313" key="3">
    <source>
        <dbReference type="Proteomes" id="UP000654913"/>
    </source>
</evidence>
<reference evidence="2" key="2">
    <citation type="submission" date="2021-02" db="EMBL/GenBank/DDBJ databases">
        <title>Aspergillus puulaauensis MK2 genome sequence.</title>
        <authorList>
            <person name="Futagami T."/>
            <person name="Mori K."/>
            <person name="Kadooka C."/>
            <person name="Tanaka T."/>
        </authorList>
    </citation>
    <scope>NUCLEOTIDE SEQUENCE</scope>
    <source>
        <strain evidence="2">MK2</strain>
    </source>
</reference>